<accession>A0ABP9GBN3</accession>
<feature type="region of interest" description="Disordered" evidence="1">
    <location>
        <begin position="283"/>
        <end position="312"/>
    </location>
</feature>
<reference evidence="4" key="1">
    <citation type="journal article" date="2019" name="Int. J. Syst. Evol. Microbiol.">
        <title>The Global Catalogue of Microorganisms (GCM) 10K type strain sequencing project: providing services to taxonomists for standard genome sequencing and annotation.</title>
        <authorList>
            <consortium name="The Broad Institute Genomics Platform"/>
            <consortium name="The Broad Institute Genome Sequencing Center for Infectious Disease"/>
            <person name="Wu L."/>
            <person name="Ma J."/>
        </authorList>
    </citation>
    <scope>NUCLEOTIDE SEQUENCE [LARGE SCALE GENOMIC DNA]</scope>
    <source>
        <strain evidence="4">JCM 18123</strain>
    </source>
</reference>
<dbReference type="Proteomes" id="UP001499993">
    <property type="component" value="Unassembled WGS sequence"/>
</dbReference>
<keyword evidence="4" id="KW-1185">Reference proteome</keyword>
<evidence type="ECO:0000256" key="2">
    <source>
        <dbReference type="SAM" id="Phobius"/>
    </source>
</evidence>
<keyword evidence="2" id="KW-0472">Membrane</keyword>
<feature type="transmembrane region" description="Helical" evidence="2">
    <location>
        <begin position="20"/>
        <end position="39"/>
    </location>
</feature>
<evidence type="ECO:0000313" key="3">
    <source>
        <dbReference type="EMBL" id="GAA4935695.1"/>
    </source>
</evidence>
<proteinExistence type="predicted"/>
<keyword evidence="2" id="KW-1133">Transmembrane helix</keyword>
<name>A0ABP9GBN3_9ACTN</name>
<dbReference type="RefSeq" id="WP_345556022.1">
    <property type="nucleotide sequence ID" value="NZ_BAABIK010000006.1"/>
</dbReference>
<sequence>MVRARMPADIEREDTLLANLTARQLLIIATPALALWGLWSAVGDLVALPVVGALAVPVMGAAVAAALVRRDGLSLDRLLVAAVGFLRSPKRRSTTAPAAAEVPSWISAHPGPLPAPLELPVAAIGDDGTIDLGEHGAALILDCSTVNIGLRTEEERAALVAGFASYLNSLATPVQILVRAESVRLDPLVAALDAAAPDLPHPALEQAAREHADYLSDLAASHTLLYRRVLLVLRETSGTARQQAATLKRRADDAARALAGAGSTATPLDGGAAAAVLAAAADPTRTGGVAPEDLASPDAVIAGPETEQQEEG</sequence>
<organism evidence="3 4">
    <name type="scientific">Streptomonospora halophila</name>
    <dbReference type="NCBI Taxonomy" id="427369"/>
    <lineage>
        <taxon>Bacteria</taxon>
        <taxon>Bacillati</taxon>
        <taxon>Actinomycetota</taxon>
        <taxon>Actinomycetes</taxon>
        <taxon>Streptosporangiales</taxon>
        <taxon>Nocardiopsidaceae</taxon>
        <taxon>Streptomonospora</taxon>
    </lineage>
</organism>
<feature type="transmembrane region" description="Helical" evidence="2">
    <location>
        <begin position="45"/>
        <end position="68"/>
    </location>
</feature>
<evidence type="ECO:0000256" key="1">
    <source>
        <dbReference type="SAM" id="MobiDB-lite"/>
    </source>
</evidence>
<dbReference type="Pfam" id="PF12666">
    <property type="entry name" value="PrgI"/>
    <property type="match status" value="1"/>
</dbReference>
<dbReference type="InterPro" id="IPR024414">
    <property type="entry name" value="Uncharacterised_PrgI"/>
</dbReference>
<protein>
    <recommendedName>
        <fullName evidence="5">PrgI family protein</fullName>
    </recommendedName>
</protein>
<evidence type="ECO:0008006" key="5">
    <source>
        <dbReference type="Google" id="ProtNLM"/>
    </source>
</evidence>
<evidence type="ECO:0000313" key="4">
    <source>
        <dbReference type="Proteomes" id="UP001499993"/>
    </source>
</evidence>
<gene>
    <name evidence="3" type="ORF">GCM10023224_15590</name>
</gene>
<keyword evidence="2" id="KW-0812">Transmembrane</keyword>
<comment type="caution">
    <text evidence="3">The sequence shown here is derived from an EMBL/GenBank/DDBJ whole genome shotgun (WGS) entry which is preliminary data.</text>
</comment>
<dbReference type="EMBL" id="BAABIK010000006">
    <property type="protein sequence ID" value="GAA4935695.1"/>
    <property type="molecule type" value="Genomic_DNA"/>
</dbReference>